<comment type="caution">
    <text evidence="2">The sequence shown here is derived from an EMBL/GenBank/DDBJ whole genome shotgun (WGS) entry which is preliminary data.</text>
</comment>
<dbReference type="InterPro" id="IPR052973">
    <property type="entry name" value="Fungal_sec-metab_reg_TF"/>
</dbReference>
<accession>A0ABR4PG47</accession>
<proteinExistence type="predicted"/>
<dbReference type="PANTHER" id="PTHR35392">
    <property type="entry name" value="ZN(II)2CYS6 TRANSCRIPTION FACTOR (EUROFUNG)-RELATED-RELATED"/>
    <property type="match status" value="1"/>
</dbReference>
<organism evidence="2 3">
    <name type="scientific">Phlyctema vagabunda</name>
    <dbReference type="NCBI Taxonomy" id="108571"/>
    <lineage>
        <taxon>Eukaryota</taxon>
        <taxon>Fungi</taxon>
        <taxon>Dikarya</taxon>
        <taxon>Ascomycota</taxon>
        <taxon>Pezizomycotina</taxon>
        <taxon>Leotiomycetes</taxon>
        <taxon>Helotiales</taxon>
        <taxon>Dermateaceae</taxon>
        <taxon>Phlyctema</taxon>
    </lineage>
</organism>
<evidence type="ECO:0000256" key="1">
    <source>
        <dbReference type="SAM" id="MobiDB-lite"/>
    </source>
</evidence>
<keyword evidence="3" id="KW-1185">Reference proteome</keyword>
<reference evidence="2 3" key="1">
    <citation type="submission" date="2024-06" db="EMBL/GenBank/DDBJ databases">
        <title>Complete genome of Phlyctema vagabunda strain 19-DSS-EL-015.</title>
        <authorList>
            <person name="Fiorenzani C."/>
        </authorList>
    </citation>
    <scope>NUCLEOTIDE SEQUENCE [LARGE SCALE GENOMIC DNA]</scope>
    <source>
        <strain evidence="2 3">19-DSS-EL-015</strain>
    </source>
</reference>
<evidence type="ECO:0000313" key="3">
    <source>
        <dbReference type="Proteomes" id="UP001629113"/>
    </source>
</evidence>
<sequence>MDSYGPDMNDPKVIKLYSELLVFANKHSESELLYDEPDHLTRKALQIFSSQLDLEYEYSLAIGVVRITHITREPLGLGANSMSFKETFPELGASLENEPFMNIPASFPSLSDAELFEEFINFPPSPLPVATSPILSDGGVEQVQGEVHAIDQGSGAYSPIGQASDNDFLHGRPTDILSEEPLFNQPNPAPNTNDEIMDFIESRKSKLFPQSSPRSIPLAMPFYAKRSKPATSFPGNYVGYNSSPDSRNLMGSSADSPFIFSRRMSREHRPHSLSSRSSISAGSTASSKRRGPLSTVARASMKAVKAVGACWRCKMLRKHCDPATPCAMCPKRRTVLWGTIGCKRGELKMHTMQLNICPTLAYKNGELGFDNEPALGPPGQHSSDAAICNIRWQRALKRRNRETIKLDPLCTLHGTDLGGFIQRLEARKPILKGIGDTRDAISLPRLFGEKEKKPLSSSNTFTAQDDLDESIQDPLDNCIVAIIWELINCPHSDYLQDEEFEAEVAKLCALLRYAAIYQAKYRTNQLVSKSLDCLRASLECLNLKLSGKLSLSAHPGCDTSHCAFAPLSNLNALLDSYLDELSQVLFKKENLRSKDWWLSVFYSLCIQAIVRSTLQGLVEGRVQDFPSHQPQGLKEYLHVAVRLFIASSRDYDPMVETISGTDKGVSEAADFLAARLALTWDDDEHRSSANYLKHLFEDDGEPLVADS</sequence>
<dbReference type="Proteomes" id="UP001629113">
    <property type="component" value="Unassembled WGS sequence"/>
</dbReference>
<feature type="region of interest" description="Disordered" evidence="1">
    <location>
        <begin position="264"/>
        <end position="296"/>
    </location>
</feature>
<name>A0ABR4PG47_9HELO</name>
<evidence type="ECO:0000313" key="2">
    <source>
        <dbReference type="EMBL" id="KAL3422297.1"/>
    </source>
</evidence>
<protein>
    <submittedName>
        <fullName evidence="2">C6 finger domain-containing protein</fullName>
    </submittedName>
</protein>
<feature type="compositionally biased region" description="Low complexity" evidence="1">
    <location>
        <begin position="272"/>
        <end position="286"/>
    </location>
</feature>
<gene>
    <name evidence="2" type="ORF">PVAG01_06453</name>
</gene>
<dbReference type="EMBL" id="JBFCZG010000005">
    <property type="protein sequence ID" value="KAL3422297.1"/>
    <property type="molecule type" value="Genomic_DNA"/>
</dbReference>
<dbReference type="PANTHER" id="PTHR35392:SF1">
    <property type="entry name" value="ZN(II)2CYS6 TRANSCRIPTION FACTOR (EUROFUNG)"/>
    <property type="match status" value="1"/>
</dbReference>